<evidence type="ECO:0000259" key="9">
    <source>
        <dbReference type="Pfam" id="PF08281"/>
    </source>
</evidence>
<dbReference type="STRING" id="1142394.PSMK_20990"/>
<keyword evidence="11" id="KW-1185">Reference proteome</keyword>
<dbReference type="HOGENOM" id="CLU_047691_2_0_0"/>
<dbReference type="InterPro" id="IPR013325">
    <property type="entry name" value="RNA_pol_sigma_r2"/>
</dbReference>
<dbReference type="OrthoDB" id="9803470at2"/>
<feature type="domain" description="RNA polymerase sigma factor 70 region 4 type 2" evidence="9">
    <location>
        <begin position="134"/>
        <end position="179"/>
    </location>
</feature>
<sequence length="193" mass="21746">MPPEAPSTTDPPASPERWLDDHGDALYRYARSRERDDHRAEDLVQETLLAAWAGRDGYAGVAAERAWLMGILRHKVVDEIRRNQRRPTEALPEGEDVFFDRRGRWKRRVDAWGVDPSAAMHEEDFHRVVDGCRAELPETLGEVFFRRYSGDEGVSEIAASLRVTAGSVSVRLHRARLAMRACLALRWLGGGGG</sequence>
<dbReference type="PANTHER" id="PTHR43133:SF8">
    <property type="entry name" value="RNA POLYMERASE SIGMA FACTOR HI_1459-RELATED"/>
    <property type="match status" value="1"/>
</dbReference>
<gene>
    <name evidence="10" type="ordered locus">PSMK_20990</name>
</gene>
<keyword evidence="2 6" id="KW-0805">Transcription regulation</keyword>
<feature type="region of interest" description="Disordered" evidence="7">
    <location>
        <begin position="1"/>
        <end position="20"/>
    </location>
</feature>
<dbReference type="EMBL" id="AP012338">
    <property type="protein sequence ID" value="BAM04258.1"/>
    <property type="molecule type" value="Genomic_DNA"/>
</dbReference>
<dbReference type="SUPFAM" id="SSF88946">
    <property type="entry name" value="Sigma2 domain of RNA polymerase sigma factors"/>
    <property type="match status" value="1"/>
</dbReference>
<evidence type="ECO:0000256" key="1">
    <source>
        <dbReference type="ARBA" id="ARBA00010641"/>
    </source>
</evidence>
<evidence type="ECO:0000256" key="4">
    <source>
        <dbReference type="ARBA" id="ARBA00023125"/>
    </source>
</evidence>
<dbReference type="Gene3D" id="1.10.1740.10">
    <property type="match status" value="1"/>
</dbReference>
<evidence type="ECO:0000313" key="10">
    <source>
        <dbReference type="EMBL" id="BAM04258.1"/>
    </source>
</evidence>
<protein>
    <recommendedName>
        <fullName evidence="6">RNA polymerase sigma factor</fullName>
    </recommendedName>
</protein>
<evidence type="ECO:0000256" key="6">
    <source>
        <dbReference type="RuleBase" id="RU000716"/>
    </source>
</evidence>
<dbReference type="SUPFAM" id="SSF88659">
    <property type="entry name" value="Sigma3 and sigma4 domains of RNA polymerase sigma factors"/>
    <property type="match status" value="1"/>
</dbReference>
<dbReference type="GO" id="GO:0016987">
    <property type="term" value="F:sigma factor activity"/>
    <property type="evidence" value="ECO:0007669"/>
    <property type="project" value="UniProtKB-KW"/>
</dbReference>
<dbReference type="InterPro" id="IPR014284">
    <property type="entry name" value="RNA_pol_sigma-70_dom"/>
</dbReference>
<reference evidence="10 11" key="1">
    <citation type="submission" date="2012-02" db="EMBL/GenBank/DDBJ databases">
        <title>Complete genome sequence of Phycisphaera mikurensis NBRC 102666.</title>
        <authorList>
            <person name="Ankai A."/>
            <person name="Hosoyama A."/>
            <person name="Terui Y."/>
            <person name="Sekine M."/>
            <person name="Fukai R."/>
            <person name="Kato Y."/>
            <person name="Nakamura S."/>
            <person name="Yamada-Narita S."/>
            <person name="Kawakoshi A."/>
            <person name="Fukunaga Y."/>
            <person name="Yamazaki S."/>
            <person name="Fujita N."/>
        </authorList>
    </citation>
    <scope>NUCLEOTIDE SEQUENCE [LARGE SCALE GENOMIC DNA]</scope>
    <source>
        <strain evidence="11">NBRC 102666 / KCTC 22515 / FYK2301M01</strain>
    </source>
</reference>
<dbReference type="InterPro" id="IPR036388">
    <property type="entry name" value="WH-like_DNA-bd_sf"/>
</dbReference>
<dbReference type="Pfam" id="PF04542">
    <property type="entry name" value="Sigma70_r2"/>
    <property type="match status" value="1"/>
</dbReference>
<evidence type="ECO:0000256" key="5">
    <source>
        <dbReference type="ARBA" id="ARBA00023163"/>
    </source>
</evidence>
<dbReference type="GO" id="GO:0006352">
    <property type="term" value="P:DNA-templated transcription initiation"/>
    <property type="evidence" value="ECO:0007669"/>
    <property type="project" value="InterPro"/>
</dbReference>
<organism evidence="10 11">
    <name type="scientific">Phycisphaera mikurensis (strain NBRC 102666 / KCTC 22515 / FYK2301M01)</name>
    <dbReference type="NCBI Taxonomy" id="1142394"/>
    <lineage>
        <taxon>Bacteria</taxon>
        <taxon>Pseudomonadati</taxon>
        <taxon>Planctomycetota</taxon>
        <taxon>Phycisphaerae</taxon>
        <taxon>Phycisphaerales</taxon>
        <taxon>Phycisphaeraceae</taxon>
        <taxon>Phycisphaera</taxon>
    </lineage>
</organism>
<keyword evidence="3 6" id="KW-0731">Sigma factor</keyword>
<dbReference type="Proteomes" id="UP000007881">
    <property type="component" value="Chromosome"/>
</dbReference>
<dbReference type="InterPro" id="IPR007627">
    <property type="entry name" value="RNA_pol_sigma70_r2"/>
</dbReference>
<dbReference type="PANTHER" id="PTHR43133">
    <property type="entry name" value="RNA POLYMERASE ECF-TYPE SIGMA FACTO"/>
    <property type="match status" value="1"/>
</dbReference>
<evidence type="ECO:0000256" key="2">
    <source>
        <dbReference type="ARBA" id="ARBA00023015"/>
    </source>
</evidence>
<dbReference type="AlphaFoldDB" id="I0IG70"/>
<dbReference type="PROSITE" id="PS01063">
    <property type="entry name" value="SIGMA70_ECF"/>
    <property type="match status" value="1"/>
</dbReference>
<evidence type="ECO:0000313" key="11">
    <source>
        <dbReference type="Proteomes" id="UP000007881"/>
    </source>
</evidence>
<keyword evidence="4 6" id="KW-0238">DNA-binding</keyword>
<evidence type="ECO:0000256" key="3">
    <source>
        <dbReference type="ARBA" id="ARBA00023082"/>
    </source>
</evidence>
<keyword evidence="5 6" id="KW-0804">Transcription</keyword>
<evidence type="ECO:0000259" key="8">
    <source>
        <dbReference type="Pfam" id="PF04542"/>
    </source>
</evidence>
<dbReference type="eggNOG" id="COG1595">
    <property type="taxonomic scope" value="Bacteria"/>
</dbReference>
<dbReference type="RefSeq" id="WP_014437476.1">
    <property type="nucleotide sequence ID" value="NC_017080.1"/>
</dbReference>
<dbReference type="GO" id="GO:0003677">
    <property type="term" value="F:DNA binding"/>
    <property type="evidence" value="ECO:0007669"/>
    <property type="project" value="UniProtKB-KW"/>
</dbReference>
<dbReference type="NCBIfam" id="TIGR02937">
    <property type="entry name" value="sigma70-ECF"/>
    <property type="match status" value="1"/>
</dbReference>
<dbReference type="KEGG" id="phm:PSMK_20990"/>
<evidence type="ECO:0000256" key="7">
    <source>
        <dbReference type="SAM" id="MobiDB-lite"/>
    </source>
</evidence>
<dbReference type="InterPro" id="IPR013324">
    <property type="entry name" value="RNA_pol_sigma_r3/r4-like"/>
</dbReference>
<accession>I0IG70</accession>
<dbReference type="Pfam" id="PF08281">
    <property type="entry name" value="Sigma70_r4_2"/>
    <property type="match status" value="1"/>
</dbReference>
<name>I0IG70_PHYMF</name>
<comment type="similarity">
    <text evidence="1 6">Belongs to the sigma-70 factor family. ECF subfamily.</text>
</comment>
<feature type="domain" description="RNA polymerase sigma-70 region 2" evidence="8">
    <location>
        <begin position="20"/>
        <end position="86"/>
    </location>
</feature>
<dbReference type="Gene3D" id="1.10.10.10">
    <property type="entry name" value="Winged helix-like DNA-binding domain superfamily/Winged helix DNA-binding domain"/>
    <property type="match status" value="1"/>
</dbReference>
<dbReference type="InterPro" id="IPR039425">
    <property type="entry name" value="RNA_pol_sigma-70-like"/>
</dbReference>
<dbReference type="InterPro" id="IPR013249">
    <property type="entry name" value="RNA_pol_sigma70_r4_t2"/>
</dbReference>
<proteinExistence type="inferred from homology"/>
<dbReference type="InterPro" id="IPR000838">
    <property type="entry name" value="RNA_pol_sigma70_ECF_CS"/>
</dbReference>
<feature type="compositionally biased region" description="Polar residues" evidence="7">
    <location>
        <begin position="1"/>
        <end position="11"/>
    </location>
</feature>